<evidence type="ECO:0000256" key="1">
    <source>
        <dbReference type="SAM" id="MobiDB-lite"/>
    </source>
</evidence>
<gene>
    <name evidence="2" type="ORF">PTSG_10168</name>
</gene>
<dbReference type="Proteomes" id="UP000007799">
    <property type="component" value="Unassembled WGS sequence"/>
</dbReference>
<accession>F2UQH9</accession>
<feature type="compositionally biased region" description="Basic and acidic residues" evidence="1">
    <location>
        <begin position="395"/>
        <end position="404"/>
    </location>
</feature>
<evidence type="ECO:0000313" key="2">
    <source>
        <dbReference type="EMBL" id="EGD79884.1"/>
    </source>
</evidence>
<feature type="compositionally biased region" description="Polar residues" evidence="1">
    <location>
        <begin position="145"/>
        <end position="156"/>
    </location>
</feature>
<protein>
    <recommendedName>
        <fullName evidence="4">SH3 domain-containing protein</fullName>
    </recommendedName>
</protein>
<feature type="compositionally biased region" description="Low complexity" evidence="1">
    <location>
        <begin position="195"/>
        <end position="205"/>
    </location>
</feature>
<keyword evidence="3" id="KW-1185">Reference proteome</keyword>
<name>F2UQH9_SALR5</name>
<feature type="compositionally biased region" description="Polar residues" evidence="1">
    <location>
        <begin position="444"/>
        <end position="457"/>
    </location>
</feature>
<dbReference type="InParanoid" id="F2UQH9"/>
<sequence>MYENVDDAANAIQRMSRLRQSQTQGDYVAPVDPVVPTAAPPPRPNRRPPPTINDTTPADKDADNAGDGGDDGDGVGDGNGGVRTATTHGPSTADGGDGNGGVRTATTHGPSTADGGVEMSKNDKAAAAAEAATTADEKSGDGDADSTSATETQKASAATDAGGDRAAQSDGDGDDDANPPAPPAPYKAEDEEQSESQSQPQSPADLVSPKMKKKRSWPNLFGRKQKAADSNEEAEFLSKVKGDSATMGVAIASKAVTKTKSTNYLTLAPNEKLDILEMKACPRGTWVCKNASGMIGFVMTTDVTLDAQSVRGFLDAIPKPQRAQVSAEGLPIETLSSSAGINVLPTEQCQIKAKQASEATQRLLGTPGGASDSDKAEGDGDGDGDGGGDGEDDGAEAKAESGEKEGEEASSDATATAAATEDEASGDKQTDSDQQKSSDEDTSEANTDSATDTTTKRAPSPGYDRLAFPAKGGSGSGGVNGDGGGDGDSEAIPEDTYAVPDELTGAEPSGLMYDDTPITAPGADDMYEAVTDALGSAPSTQPPPVPAPRKQSDVATCRL</sequence>
<reference evidence="2" key="1">
    <citation type="submission" date="2009-08" db="EMBL/GenBank/DDBJ databases">
        <title>Annotation of Salpingoeca rosetta.</title>
        <authorList>
            <consortium name="The Broad Institute Genome Sequencing Platform"/>
            <person name="Russ C."/>
            <person name="Cuomo C."/>
            <person name="Burger G."/>
            <person name="Gray M.W."/>
            <person name="Holland P.W.H."/>
            <person name="King N."/>
            <person name="Lang F.B.F."/>
            <person name="Roger A.J."/>
            <person name="Ruiz-Trillo I."/>
            <person name="Young S.K."/>
            <person name="Zeng Q."/>
            <person name="Gargeya S."/>
            <person name="Alvarado L."/>
            <person name="Berlin A."/>
            <person name="Chapman S.B."/>
            <person name="Chen Z."/>
            <person name="Freedman E."/>
            <person name="Gellesch M."/>
            <person name="Goldberg J."/>
            <person name="Griggs A."/>
            <person name="Gujja S."/>
            <person name="Heilman E."/>
            <person name="Heiman D."/>
            <person name="Howarth C."/>
            <person name="Mehta T."/>
            <person name="Neiman D."/>
            <person name="Pearson M."/>
            <person name="Roberts A."/>
            <person name="Saif S."/>
            <person name="Shea T."/>
            <person name="Shenoy N."/>
            <person name="Sisk P."/>
            <person name="Stolte C."/>
            <person name="Sykes S."/>
            <person name="White J."/>
            <person name="Yandava C."/>
            <person name="Haas B."/>
            <person name="Nusbaum C."/>
            <person name="Birren B."/>
        </authorList>
    </citation>
    <scope>NUCLEOTIDE SEQUENCE [LARGE SCALE GENOMIC DNA]</scope>
    <source>
        <strain evidence="2">ATCC 50818</strain>
    </source>
</reference>
<feature type="compositionally biased region" description="Gly residues" evidence="1">
    <location>
        <begin position="472"/>
        <end position="484"/>
    </location>
</feature>
<dbReference type="GeneID" id="16069035"/>
<proteinExistence type="predicted"/>
<dbReference type="AlphaFoldDB" id="F2UQH9"/>
<evidence type="ECO:0000313" key="3">
    <source>
        <dbReference type="Proteomes" id="UP000007799"/>
    </source>
</evidence>
<dbReference type="KEGG" id="sre:PTSG_10168"/>
<feature type="compositionally biased region" description="Low complexity" evidence="1">
    <location>
        <begin position="125"/>
        <end position="134"/>
    </location>
</feature>
<dbReference type="EMBL" id="GL832989">
    <property type="protein sequence ID" value="EGD79884.1"/>
    <property type="molecule type" value="Genomic_DNA"/>
</dbReference>
<feature type="compositionally biased region" description="Basic and acidic residues" evidence="1">
    <location>
        <begin position="425"/>
        <end position="439"/>
    </location>
</feature>
<dbReference type="RefSeq" id="XP_004988505.1">
    <property type="nucleotide sequence ID" value="XM_004988448.1"/>
</dbReference>
<feature type="region of interest" description="Disordered" evidence="1">
    <location>
        <begin position="1"/>
        <end position="231"/>
    </location>
</feature>
<evidence type="ECO:0008006" key="4">
    <source>
        <dbReference type="Google" id="ProtNLM"/>
    </source>
</evidence>
<dbReference type="OrthoDB" id="9396701at2759"/>
<organism evidence="3">
    <name type="scientific">Salpingoeca rosetta (strain ATCC 50818 / BSB-021)</name>
    <dbReference type="NCBI Taxonomy" id="946362"/>
    <lineage>
        <taxon>Eukaryota</taxon>
        <taxon>Choanoflagellata</taxon>
        <taxon>Craspedida</taxon>
        <taxon>Salpingoecidae</taxon>
        <taxon>Salpingoeca</taxon>
    </lineage>
</organism>
<dbReference type="Gene3D" id="2.30.30.40">
    <property type="entry name" value="SH3 Domains"/>
    <property type="match status" value="1"/>
</dbReference>
<feature type="compositionally biased region" description="Pro residues" evidence="1">
    <location>
        <begin position="38"/>
        <end position="51"/>
    </location>
</feature>
<feature type="compositionally biased region" description="Low complexity" evidence="1">
    <location>
        <begin position="160"/>
        <end position="170"/>
    </location>
</feature>
<feature type="compositionally biased region" description="Low complexity" evidence="1">
    <location>
        <begin position="28"/>
        <end position="37"/>
    </location>
</feature>
<feature type="compositionally biased region" description="Acidic residues" evidence="1">
    <location>
        <begin position="379"/>
        <end position="394"/>
    </location>
</feature>
<feature type="region of interest" description="Disordered" evidence="1">
    <location>
        <begin position="354"/>
        <end position="559"/>
    </location>
</feature>